<evidence type="ECO:0000256" key="2">
    <source>
        <dbReference type="ARBA" id="ARBA00023033"/>
    </source>
</evidence>
<dbReference type="InterPro" id="IPR011251">
    <property type="entry name" value="Luciferase-like_dom"/>
</dbReference>
<evidence type="ECO:0000313" key="4">
    <source>
        <dbReference type="EMBL" id="SEJ66103.1"/>
    </source>
</evidence>
<dbReference type="InterPro" id="IPR022290">
    <property type="entry name" value="LLM_Atu2307-like"/>
</dbReference>
<keyword evidence="2" id="KW-0503">Monooxygenase</keyword>
<dbReference type="SUPFAM" id="SSF51679">
    <property type="entry name" value="Bacterial luciferase-like"/>
    <property type="match status" value="1"/>
</dbReference>
<dbReference type="RefSeq" id="WP_092265073.1">
    <property type="nucleotide sequence ID" value="NZ_FNZA01000013.1"/>
</dbReference>
<evidence type="ECO:0000256" key="1">
    <source>
        <dbReference type="ARBA" id="ARBA00023002"/>
    </source>
</evidence>
<proteinExistence type="predicted"/>
<evidence type="ECO:0000259" key="3">
    <source>
        <dbReference type="Pfam" id="PF00296"/>
    </source>
</evidence>
<dbReference type="Proteomes" id="UP000199223">
    <property type="component" value="Unassembled WGS sequence"/>
</dbReference>
<dbReference type="Pfam" id="PF00296">
    <property type="entry name" value="Bac_luciferase"/>
    <property type="match status" value="1"/>
</dbReference>
<sequence>MTLPEVQTPNPPSPDRPFELGLYTFADLIPDPVTGEQVSPEVRMRHLIEEIELADQVGLDVFGLGEHHRADYLVSSPATVLTAAAARTRRIRLTSAVTVLGTEDPVRVFQQFSTLDLISGGRAEIMAGRGSFAESFPLFYGQRPFDYDRLFAEKLDLLLRLRRETAPHWSGEFRPALTGQEVHPRPVQRELPVWLAVGGTPASAVRAGELGLPMALAIIGGMPERFRGFAELYRQSAQAAGQVARLGINSHGFIAATSQEAARTYYPPHVAMMNRIGRERGWPPLTPEAFQGGRGLRGALFVGDPEEVTTKILHQHDLFGHHRFLMQPVGTLPHSSMMKSIELFGTQVAPTVRREIARRQAQATPTTA</sequence>
<organism evidence="4 5">
    <name type="scientific">Deinococcus reticulitermitis</name>
    <dbReference type="NCBI Taxonomy" id="856736"/>
    <lineage>
        <taxon>Bacteria</taxon>
        <taxon>Thermotogati</taxon>
        <taxon>Deinococcota</taxon>
        <taxon>Deinococci</taxon>
        <taxon>Deinococcales</taxon>
        <taxon>Deinococcaceae</taxon>
        <taxon>Deinococcus</taxon>
    </lineage>
</organism>
<dbReference type="InterPro" id="IPR050766">
    <property type="entry name" value="Bact_Lucif_Oxidored"/>
</dbReference>
<keyword evidence="1" id="KW-0560">Oxidoreductase</keyword>
<dbReference type="EMBL" id="FNZA01000013">
    <property type="protein sequence ID" value="SEJ66103.1"/>
    <property type="molecule type" value="Genomic_DNA"/>
</dbReference>
<dbReference type="InterPro" id="IPR036661">
    <property type="entry name" value="Luciferase-like_sf"/>
</dbReference>
<feature type="domain" description="Luciferase-like" evidence="3">
    <location>
        <begin position="33"/>
        <end position="321"/>
    </location>
</feature>
<reference evidence="5" key="1">
    <citation type="submission" date="2016-10" db="EMBL/GenBank/DDBJ databases">
        <authorList>
            <person name="Varghese N."/>
            <person name="Submissions S."/>
        </authorList>
    </citation>
    <scope>NUCLEOTIDE SEQUENCE [LARGE SCALE GENOMIC DNA]</scope>
    <source>
        <strain evidence="5">CGMCC 1.10218</strain>
    </source>
</reference>
<accession>A0A1H7AKF7</accession>
<evidence type="ECO:0000313" key="5">
    <source>
        <dbReference type="Proteomes" id="UP000199223"/>
    </source>
</evidence>
<dbReference type="PANTHER" id="PTHR30137:SF8">
    <property type="entry name" value="BLR5498 PROTEIN"/>
    <property type="match status" value="1"/>
</dbReference>
<dbReference type="NCBIfam" id="TIGR03858">
    <property type="entry name" value="LLM_2I7G"/>
    <property type="match status" value="1"/>
</dbReference>
<protein>
    <submittedName>
        <fullName evidence="4">Probable oxidoreductase, LLM family</fullName>
    </submittedName>
</protein>
<name>A0A1H7AKF7_9DEIO</name>
<dbReference type="PANTHER" id="PTHR30137">
    <property type="entry name" value="LUCIFERASE-LIKE MONOOXYGENASE"/>
    <property type="match status" value="1"/>
</dbReference>
<dbReference type="Gene3D" id="3.20.20.30">
    <property type="entry name" value="Luciferase-like domain"/>
    <property type="match status" value="1"/>
</dbReference>
<dbReference type="OrthoDB" id="9776438at2"/>
<dbReference type="GO" id="GO:0005829">
    <property type="term" value="C:cytosol"/>
    <property type="evidence" value="ECO:0007669"/>
    <property type="project" value="TreeGrafter"/>
</dbReference>
<dbReference type="GO" id="GO:0016705">
    <property type="term" value="F:oxidoreductase activity, acting on paired donors, with incorporation or reduction of molecular oxygen"/>
    <property type="evidence" value="ECO:0007669"/>
    <property type="project" value="InterPro"/>
</dbReference>
<dbReference type="AlphaFoldDB" id="A0A1H7AKF7"/>
<dbReference type="GO" id="GO:0004497">
    <property type="term" value="F:monooxygenase activity"/>
    <property type="evidence" value="ECO:0007669"/>
    <property type="project" value="UniProtKB-KW"/>
</dbReference>
<dbReference type="STRING" id="856736.SAMN04488058_11352"/>
<gene>
    <name evidence="4" type="ORF">SAMN04488058_11352</name>
</gene>
<keyword evidence="5" id="KW-1185">Reference proteome</keyword>